<dbReference type="EMBL" id="JAERPS020000001">
    <property type="protein sequence ID" value="MBZ9610516.1"/>
    <property type="molecule type" value="Genomic_DNA"/>
</dbReference>
<organism evidence="1 2">
    <name type="scientific">Rheinheimera maricola</name>
    <dbReference type="NCBI Taxonomy" id="2793282"/>
    <lineage>
        <taxon>Bacteria</taxon>
        <taxon>Pseudomonadati</taxon>
        <taxon>Pseudomonadota</taxon>
        <taxon>Gammaproteobacteria</taxon>
        <taxon>Chromatiales</taxon>
        <taxon>Chromatiaceae</taxon>
        <taxon>Rheinheimera</taxon>
    </lineage>
</organism>
<accession>A0ABS7X4P9</accession>
<reference evidence="1 2" key="1">
    <citation type="submission" date="2020-12" db="EMBL/GenBank/DDBJ databases">
        <authorList>
            <person name="Ruan W."/>
            <person name="Khan S.A."/>
            <person name="Jeon C.O."/>
        </authorList>
    </citation>
    <scope>NUCLEOTIDE SEQUENCE [LARGE SCALE GENOMIC DNA]</scope>
    <source>
        <strain evidence="1 2">MA-13</strain>
    </source>
</reference>
<evidence type="ECO:0000313" key="2">
    <source>
        <dbReference type="Proteomes" id="UP000663814"/>
    </source>
</evidence>
<proteinExistence type="predicted"/>
<keyword evidence="2" id="KW-1185">Reference proteome</keyword>
<comment type="caution">
    <text evidence="1">The sequence shown here is derived from an EMBL/GenBank/DDBJ whole genome shotgun (WGS) entry which is preliminary data.</text>
</comment>
<sequence length="179" mass="19115">MGIIFIDNEFTAVTLLESCRAKPAYLILREPPVQIPVEHYAKALQSGERESKHIQEIAATVISCSVMALNWLAIVGMGTAIPITGGLSAAGMALLKTGAVISTIQCANGAIRAPLEAYSPSTLDALDGNDWYKYSTLALDTISVGLAVQSGASLIKNYHHLKKASGINPDKFLHSLNRH</sequence>
<reference evidence="1 2" key="2">
    <citation type="submission" date="2021-08" db="EMBL/GenBank/DDBJ databases">
        <title>Rheinheimera aquimaris sp. nov., isolated from seawater of the East Sea in Korea.</title>
        <authorList>
            <person name="Kim K.H."/>
            <person name="Wenting R."/>
            <person name="Kim K.R."/>
            <person name="Jeon C.O."/>
        </authorList>
    </citation>
    <scope>NUCLEOTIDE SEQUENCE [LARGE SCALE GENOMIC DNA]</scope>
    <source>
        <strain evidence="1 2">MA-13</strain>
    </source>
</reference>
<dbReference type="RefSeq" id="WP_205309951.1">
    <property type="nucleotide sequence ID" value="NZ_JAERPS020000001.1"/>
</dbReference>
<protein>
    <submittedName>
        <fullName evidence="1">Uncharacterized protein</fullName>
    </submittedName>
</protein>
<dbReference type="Proteomes" id="UP000663814">
    <property type="component" value="Unassembled WGS sequence"/>
</dbReference>
<evidence type="ECO:0000313" key="1">
    <source>
        <dbReference type="EMBL" id="MBZ9610516.1"/>
    </source>
</evidence>
<name>A0ABS7X4P9_9GAMM</name>
<gene>
    <name evidence="1" type="ORF">I4W93_002785</name>
</gene>